<proteinExistence type="predicted"/>
<keyword evidence="2" id="KW-1185">Reference proteome</keyword>
<dbReference type="Proteomes" id="UP001157502">
    <property type="component" value="Chromosome 16"/>
</dbReference>
<name>A0ACC2G975_DALPE</name>
<comment type="caution">
    <text evidence="1">The sequence shown here is derived from an EMBL/GenBank/DDBJ whole genome shotgun (WGS) entry which is preliminary data.</text>
</comment>
<organism evidence="1 2">
    <name type="scientific">Dallia pectoralis</name>
    <name type="common">Alaska blackfish</name>
    <dbReference type="NCBI Taxonomy" id="75939"/>
    <lineage>
        <taxon>Eukaryota</taxon>
        <taxon>Metazoa</taxon>
        <taxon>Chordata</taxon>
        <taxon>Craniata</taxon>
        <taxon>Vertebrata</taxon>
        <taxon>Euteleostomi</taxon>
        <taxon>Actinopterygii</taxon>
        <taxon>Neopterygii</taxon>
        <taxon>Teleostei</taxon>
        <taxon>Protacanthopterygii</taxon>
        <taxon>Esociformes</taxon>
        <taxon>Umbridae</taxon>
        <taxon>Dallia</taxon>
    </lineage>
</organism>
<evidence type="ECO:0000313" key="2">
    <source>
        <dbReference type="Proteomes" id="UP001157502"/>
    </source>
</evidence>
<evidence type="ECO:0000313" key="1">
    <source>
        <dbReference type="EMBL" id="KAJ8000090.1"/>
    </source>
</evidence>
<reference evidence="1" key="1">
    <citation type="submission" date="2021-05" db="EMBL/GenBank/DDBJ databases">
        <authorList>
            <person name="Pan Q."/>
            <person name="Jouanno E."/>
            <person name="Zahm M."/>
            <person name="Klopp C."/>
            <person name="Cabau C."/>
            <person name="Louis A."/>
            <person name="Berthelot C."/>
            <person name="Parey E."/>
            <person name="Roest Crollius H."/>
            <person name="Montfort J."/>
            <person name="Robinson-Rechavi M."/>
            <person name="Bouchez O."/>
            <person name="Lampietro C."/>
            <person name="Lopez Roques C."/>
            <person name="Donnadieu C."/>
            <person name="Postlethwait J."/>
            <person name="Bobe J."/>
            <person name="Dillon D."/>
            <person name="Chandos A."/>
            <person name="von Hippel F."/>
            <person name="Guiguen Y."/>
        </authorList>
    </citation>
    <scope>NUCLEOTIDE SEQUENCE</scope>
    <source>
        <strain evidence="1">YG-Jan2019</strain>
    </source>
</reference>
<accession>A0ACC2G975</accession>
<dbReference type="EMBL" id="CM055743">
    <property type="protein sequence ID" value="KAJ8000090.1"/>
    <property type="molecule type" value="Genomic_DNA"/>
</dbReference>
<gene>
    <name evidence="1" type="ORF">DPEC_G00201240</name>
</gene>
<sequence>MGSRTTPYHPQGNGQVERLNRTLLQMLRTLTERQKSDWRESLPKLIYAYNSTRCEVTGFSPFYLLFGKSQRLPVYVLFVLTPETGIADYQEYMRRWKDQMQEAYEITASNTEKSKRNHDRKPEVDTDSQDADKEYEQLSQDAEPQQQDICQLEQDSGYTLTERDASGQQEITAQEDTALEEGTSVVHSPVQSGTHCGHEQQYQRPIRERRPPRVFTYDQLGNPGCYSTGLTSDTMQWYPPAPYRAMQVASAWMIPVPRFDYQPVVVPGY</sequence>
<protein>
    <submittedName>
        <fullName evidence="1">Uncharacterized protein</fullName>
    </submittedName>
</protein>